<keyword evidence="4" id="KW-0378">Hydrolase</keyword>
<feature type="transmembrane region" description="Helical" evidence="7">
    <location>
        <begin position="291"/>
        <end position="310"/>
    </location>
</feature>
<feature type="domain" description="Phosphatidic acid phosphatase type 2/haloperoxidase" evidence="8">
    <location>
        <begin position="157"/>
        <end position="281"/>
    </location>
</feature>
<gene>
    <name evidence="9" type="ORF">PDEL1432_LOCUS3292</name>
</gene>
<evidence type="ECO:0000256" key="1">
    <source>
        <dbReference type="ARBA" id="ARBA00004651"/>
    </source>
</evidence>
<keyword evidence="3 7" id="KW-0812">Transmembrane</keyword>
<dbReference type="SUPFAM" id="SSF48317">
    <property type="entry name" value="Acid phosphatase/Vanadium-dependent haloperoxidase"/>
    <property type="match status" value="1"/>
</dbReference>
<dbReference type="AlphaFoldDB" id="A0A7S0Y8V6"/>
<feature type="transmembrane region" description="Helical" evidence="7">
    <location>
        <begin position="121"/>
        <end position="138"/>
    </location>
</feature>
<evidence type="ECO:0000256" key="4">
    <source>
        <dbReference type="ARBA" id="ARBA00022801"/>
    </source>
</evidence>
<keyword evidence="6 7" id="KW-0472">Membrane</keyword>
<evidence type="ECO:0000256" key="6">
    <source>
        <dbReference type="ARBA" id="ARBA00023136"/>
    </source>
</evidence>
<dbReference type="PANTHER" id="PTHR14969">
    <property type="entry name" value="SPHINGOSINE-1-PHOSPHATE PHOSPHOHYDROLASE"/>
    <property type="match status" value="1"/>
</dbReference>
<evidence type="ECO:0000256" key="2">
    <source>
        <dbReference type="ARBA" id="ARBA00022475"/>
    </source>
</evidence>
<dbReference type="SMART" id="SM00014">
    <property type="entry name" value="acidPPc"/>
    <property type="match status" value="1"/>
</dbReference>
<organism evidence="9">
    <name type="scientific">Pseudo-nitzschia delicatissima</name>
    <dbReference type="NCBI Taxonomy" id="44447"/>
    <lineage>
        <taxon>Eukaryota</taxon>
        <taxon>Sar</taxon>
        <taxon>Stramenopiles</taxon>
        <taxon>Ochrophyta</taxon>
        <taxon>Bacillariophyta</taxon>
        <taxon>Bacillariophyceae</taxon>
        <taxon>Bacillariophycidae</taxon>
        <taxon>Bacillariales</taxon>
        <taxon>Bacillariaceae</taxon>
        <taxon>Pseudo-nitzschia</taxon>
    </lineage>
</organism>
<evidence type="ECO:0000256" key="7">
    <source>
        <dbReference type="SAM" id="Phobius"/>
    </source>
</evidence>
<evidence type="ECO:0000259" key="8">
    <source>
        <dbReference type="SMART" id="SM00014"/>
    </source>
</evidence>
<dbReference type="GO" id="GO:0016787">
    <property type="term" value="F:hydrolase activity"/>
    <property type="evidence" value="ECO:0007669"/>
    <property type="project" value="UniProtKB-KW"/>
</dbReference>
<proteinExistence type="predicted"/>
<dbReference type="PANTHER" id="PTHR14969:SF62">
    <property type="entry name" value="DECAPRENYLPHOSPHORYL-5-PHOSPHORIBOSE PHOSPHATASE RV3807C-RELATED"/>
    <property type="match status" value="1"/>
</dbReference>
<dbReference type="InterPro" id="IPR036938">
    <property type="entry name" value="PAP2/HPO_sf"/>
</dbReference>
<dbReference type="CDD" id="cd01610">
    <property type="entry name" value="PAP2_like"/>
    <property type="match status" value="1"/>
</dbReference>
<dbReference type="Pfam" id="PF01569">
    <property type="entry name" value="PAP2"/>
    <property type="match status" value="1"/>
</dbReference>
<evidence type="ECO:0000256" key="5">
    <source>
        <dbReference type="ARBA" id="ARBA00022989"/>
    </source>
</evidence>
<feature type="transmembrane region" description="Helical" evidence="7">
    <location>
        <begin position="43"/>
        <end position="65"/>
    </location>
</feature>
<dbReference type="InterPro" id="IPR000326">
    <property type="entry name" value="PAP2/HPO"/>
</dbReference>
<keyword evidence="2" id="KW-1003">Cell membrane</keyword>
<protein>
    <recommendedName>
        <fullName evidence="8">Phosphatidic acid phosphatase type 2/haloperoxidase domain-containing protein</fullName>
    </recommendedName>
</protein>
<dbReference type="EMBL" id="HBFL01004585">
    <property type="protein sequence ID" value="CAD8763252.1"/>
    <property type="molecule type" value="Transcribed_RNA"/>
</dbReference>
<dbReference type="GO" id="GO:0005886">
    <property type="term" value="C:plasma membrane"/>
    <property type="evidence" value="ECO:0007669"/>
    <property type="project" value="UniProtKB-SubCell"/>
</dbReference>
<dbReference type="Gene3D" id="1.20.144.10">
    <property type="entry name" value="Phosphatidic acid phosphatase type 2/haloperoxidase"/>
    <property type="match status" value="1"/>
</dbReference>
<sequence length="317" mass="35162">MATDSSLEKKTTIYQDILIQLDVFDKVISGFLFRLSLPPIVEAIYSVPANFFGLVPSLAIGPLWVALLALEDDSSADELQHGKILLLKGITLSLTTAFLVAWALFQNGSMPLTKILARKHFYLVAIFFNITLLSYTLLSPPSEGPYAAVSIKAFSHAIYLLFLWPPSILVIVILKEFSQRPRPIVLDKARDNDERWLANKSFPSICHFLAKAQANESFPSGDATSATIVAIVLIEINDKYTTPAICLWALACTGRIYFLAHHVLDVLVGSMLAGVLHKMAFSMGLGIYDMVWWHPLASTTFLAIYVQTIMKNKQKIA</sequence>
<feature type="transmembrane region" description="Helical" evidence="7">
    <location>
        <begin position="153"/>
        <end position="174"/>
    </location>
</feature>
<evidence type="ECO:0000313" key="9">
    <source>
        <dbReference type="EMBL" id="CAD8763252.1"/>
    </source>
</evidence>
<comment type="subcellular location">
    <subcellularLocation>
        <location evidence="1">Cell membrane</location>
        <topology evidence="1">Multi-pass membrane protein</topology>
    </subcellularLocation>
</comment>
<reference evidence="9" key="1">
    <citation type="submission" date="2021-01" db="EMBL/GenBank/DDBJ databases">
        <authorList>
            <person name="Corre E."/>
            <person name="Pelletier E."/>
            <person name="Niang G."/>
            <person name="Scheremetjew M."/>
            <person name="Finn R."/>
            <person name="Kale V."/>
            <person name="Holt S."/>
            <person name="Cochrane G."/>
            <person name="Meng A."/>
            <person name="Brown T."/>
            <person name="Cohen L."/>
        </authorList>
    </citation>
    <scope>NUCLEOTIDE SEQUENCE</scope>
    <source>
        <strain evidence="9">UNC1205</strain>
    </source>
</reference>
<feature type="transmembrane region" description="Helical" evidence="7">
    <location>
        <begin position="85"/>
        <end position="105"/>
    </location>
</feature>
<accession>A0A7S0Y8V6</accession>
<name>A0A7S0Y8V6_9STRA</name>
<keyword evidence="5 7" id="KW-1133">Transmembrane helix</keyword>
<feature type="transmembrane region" description="Helical" evidence="7">
    <location>
        <begin position="263"/>
        <end position="285"/>
    </location>
</feature>
<evidence type="ECO:0000256" key="3">
    <source>
        <dbReference type="ARBA" id="ARBA00022692"/>
    </source>
</evidence>